<sequence>MRRRKYYTMLDPLEEKFGAFVTSCIYLSSLFGDILWSASILAALGTSLHIIVGLSVTLAVIVSAAVAVIYTLIGQMISVAYTDIIELIFLTVGLAVVTPYVLTNEDVQKGISDSVSQSGNTTDYIPWLGTIETYKCAFWTDLAIAMVSV</sequence>
<dbReference type="Pfam" id="PF00474">
    <property type="entry name" value="SSF"/>
    <property type="match status" value="1"/>
</dbReference>
<accession>A0A7J7KH29</accession>
<keyword evidence="8" id="KW-0915">Sodium</keyword>
<dbReference type="InterPro" id="IPR052244">
    <property type="entry name" value="Choline_transporter"/>
</dbReference>
<evidence type="ECO:0000256" key="8">
    <source>
        <dbReference type="ARBA" id="ARBA00023053"/>
    </source>
</evidence>
<keyword evidence="11" id="KW-0325">Glycoprotein</keyword>
<evidence type="ECO:0000256" key="7">
    <source>
        <dbReference type="ARBA" id="ARBA00022989"/>
    </source>
</evidence>
<organism evidence="15 16">
    <name type="scientific">Bugula neritina</name>
    <name type="common">Brown bryozoan</name>
    <name type="synonym">Sertularia neritina</name>
    <dbReference type="NCBI Taxonomy" id="10212"/>
    <lineage>
        <taxon>Eukaryota</taxon>
        <taxon>Metazoa</taxon>
        <taxon>Spiralia</taxon>
        <taxon>Lophotrochozoa</taxon>
        <taxon>Bryozoa</taxon>
        <taxon>Gymnolaemata</taxon>
        <taxon>Cheilostomatida</taxon>
        <taxon>Flustrina</taxon>
        <taxon>Buguloidea</taxon>
        <taxon>Bugulidae</taxon>
        <taxon>Bugula</taxon>
    </lineage>
</organism>
<comment type="subcellular location">
    <subcellularLocation>
        <location evidence="1">Membrane</location>
        <topology evidence="1">Multi-pass membrane protein</topology>
    </subcellularLocation>
</comment>
<evidence type="ECO:0000313" key="16">
    <source>
        <dbReference type="Proteomes" id="UP000593567"/>
    </source>
</evidence>
<name>A0A7J7KH29_BUGNE</name>
<dbReference type="PANTHER" id="PTHR45897">
    <property type="entry name" value="HIGH-AFFINITY CHOLINE TRANSPORTER 1"/>
    <property type="match status" value="1"/>
</dbReference>
<dbReference type="InterPro" id="IPR001734">
    <property type="entry name" value="Na/solute_symporter"/>
</dbReference>
<dbReference type="EMBL" id="VXIV02000492">
    <property type="protein sequence ID" value="KAF6037980.1"/>
    <property type="molecule type" value="Genomic_DNA"/>
</dbReference>
<dbReference type="InterPro" id="IPR038377">
    <property type="entry name" value="Na/Glc_symporter_sf"/>
</dbReference>
<dbReference type="OrthoDB" id="546820at2759"/>
<evidence type="ECO:0000256" key="3">
    <source>
        <dbReference type="ARBA" id="ARBA00022448"/>
    </source>
</evidence>
<keyword evidence="6" id="KW-0530">Neurotransmitter biosynthesis</keyword>
<dbReference type="Gene3D" id="1.20.1730.10">
    <property type="entry name" value="Sodium/glucose cotransporter"/>
    <property type="match status" value="1"/>
</dbReference>
<keyword evidence="16" id="KW-1185">Reference proteome</keyword>
<evidence type="ECO:0000256" key="11">
    <source>
        <dbReference type="ARBA" id="ARBA00023180"/>
    </source>
</evidence>
<evidence type="ECO:0000256" key="12">
    <source>
        <dbReference type="ARBA" id="ARBA00023201"/>
    </source>
</evidence>
<feature type="transmembrane region" description="Helical" evidence="14">
    <location>
        <begin position="20"/>
        <end position="44"/>
    </location>
</feature>
<comment type="caution">
    <text evidence="15">The sequence shown here is derived from an EMBL/GenBank/DDBJ whole genome shotgun (WGS) entry which is preliminary data.</text>
</comment>
<protein>
    <submittedName>
        <fullName evidence="15">Uncharacterized protein</fullName>
    </submittedName>
</protein>
<feature type="transmembrane region" description="Helical" evidence="14">
    <location>
        <begin position="84"/>
        <end position="102"/>
    </location>
</feature>
<evidence type="ECO:0000256" key="2">
    <source>
        <dbReference type="ARBA" id="ARBA00006434"/>
    </source>
</evidence>
<evidence type="ECO:0000256" key="13">
    <source>
        <dbReference type="RuleBase" id="RU362091"/>
    </source>
</evidence>
<keyword evidence="3" id="KW-0813">Transport</keyword>
<evidence type="ECO:0000256" key="5">
    <source>
        <dbReference type="ARBA" id="ARBA00022847"/>
    </source>
</evidence>
<dbReference type="GO" id="GO:0005307">
    <property type="term" value="F:choline:sodium symporter activity"/>
    <property type="evidence" value="ECO:0007669"/>
    <property type="project" value="TreeGrafter"/>
</dbReference>
<evidence type="ECO:0000256" key="4">
    <source>
        <dbReference type="ARBA" id="ARBA00022692"/>
    </source>
</evidence>
<dbReference type="GO" id="GO:0008292">
    <property type="term" value="P:acetylcholine biosynthetic process"/>
    <property type="evidence" value="ECO:0007669"/>
    <property type="project" value="TreeGrafter"/>
</dbReference>
<keyword evidence="9" id="KW-0406">Ion transport</keyword>
<comment type="similarity">
    <text evidence="2 13">Belongs to the sodium:solute symporter (SSF) (TC 2.A.21) family.</text>
</comment>
<keyword evidence="5" id="KW-0769">Symport</keyword>
<keyword evidence="10 14" id="KW-0472">Membrane</keyword>
<keyword evidence="4 14" id="KW-0812">Transmembrane</keyword>
<evidence type="ECO:0000256" key="1">
    <source>
        <dbReference type="ARBA" id="ARBA00004141"/>
    </source>
</evidence>
<dbReference type="Proteomes" id="UP000593567">
    <property type="component" value="Unassembled WGS sequence"/>
</dbReference>
<evidence type="ECO:0000313" key="15">
    <source>
        <dbReference type="EMBL" id="KAF6037980.1"/>
    </source>
</evidence>
<keyword evidence="12" id="KW-0739">Sodium transport</keyword>
<evidence type="ECO:0000256" key="6">
    <source>
        <dbReference type="ARBA" id="ARBA00022979"/>
    </source>
</evidence>
<gene>
    <name evidence="15" type="ORF">EB796_003732</name>
</gene>
<evidence type="ECO:0000256" key="14">
    <source>
        <dbReference type="SAM" id="Phobius"/>
    </source>
</evidence>
<dbReference type="GO" id="GO:0005886">
    <property type="term" value="C:plasma membrane"/>
    <property type="evidence" value="ECO:0007669"/>
    <property type="project" value="TreeGrafter"/>
</dbReference>
<reference evidence="15" key="1">
    <citation type="submission" date="2020-06" db="EMBL/GenBank/DDBJ databases">
        <title>Draft genome of Bugula neritina, a colonial animal packing powerful symbionts and potential medicines.</title>
        <authorList>
            <person name="Rayko M."/>
        </authorList>
    </citation>
    <scope>NUCLEOTIDE SEQUENCE [LARGE SCALE GENOMIC DNA]</scope>
    <source>
        <strain evidence="15">Kwan_BN1</strain>
    </source>
</reference>
<dbReference type="AlphaFoldDB" id="A0A7J7KH29"/>
<dbReference type="PANTHER" id="PTHR45897:SF4">
    <property type="entry name" value="HIGH-AFFINITY CHOLINE TRANSPORTER 1"/>
    <property type="match status" value="1"/>
</dbReference>
<evidence type="ECO:0000256" key="9">
    <source>
        <dbReference type="ARBA" id="ARBA00023065"/>
    </source>
</evidence>
<evidence type="ECO:0000256" key="10">
    <source>
        <dbReference type="ARBA" id="ARBA00023136"/>
    </source>
</evidence>
<feature type="transmembrane region" description="Helical" evidence="14">
    <location>
        <begin position="50"/>
        <end position="72"/>
    </location>
</feature>
<dbReference type="PROSITE" id="PS50283">
    <property type="entry name" value="NA_SOLUT_SYMP_3"/>
    <property type="match status" value="1"/>
</dbReference>
<keyword evidence="7 14" id="KW-1133">Transmembrane helix</keyword>
<proteinExistence type="inferred from homology"/>